<gene>
    <name evidence="2" type="ORF">WQ57_15635</name>
</gene>
<dbReference type="InterPro" id="IPR036724">
    <property type="entry name" value="Cobalamin-bd_sf"/>
</dbReference>
<organism evidence="2 3">
    <name type="scientific">Mesobacillus campisalis</name>
    <dbReference type="NCBI Taxonomy" id="1408103"/>
    <lineage>
        <taxon>Bacteria</taxon>
        <taxon>Bacillati</taxon>
        <taxon>Bacillota</taxon>
        <taxon>Bacilli</taxon>
        <taxon>Bacillales</taxon>
        <taxon>Bacillaceae</taxon>
        <taxon>Mesobacillus</taxon>
    </lineage>
</organism>
<dbReference type="GO" id="GO:0046872">
    <property type="term" value="F:metal ion binding"/>
    <property type="evidence" value="ECO:0007669"/>
    <property type="project" value="InterPro"/>
</dbReference>
<evidence type="ECO:0000313" key="2">
    <source>
        <dbReference type="EMBL" id="KKK37154.1"/>
    </source>
</evidence>
<dbReference type="InterPro" id="IPR036594">
    <property type="entry name" value="Meth_synthase_dom"/>
</dbReference>
<dbReference type="PROSITE" id="PS51332">
    <property type="entry name" value="B12_BINDING"/>
    <property type="match status" value="1"/>
</dbReference>
<dbReference type="RefSeq" id="WP_046524697.1">
    <property type="nucleotide sequence ID" value="NZ_LAYY01000017.1"/>
</dbReference>
<dbReference type="GO" id="GO:0031419">
    <property type="term" value="F:cobalamin binding"/>
    <property type="evidence" value="ECO:0007669"/>
    <property type="project" value="InterPro"/>
</dbReference>
<dbReference type="Proteomes" id="UP000034166">
    <property type="component" value="Unassembled WGS sequence"/>
</dbReference>
<evidence type="ECO:0000313" key="3">
    <source>
        <dbReference type="Proteomes" id="UP000034166"/>
    </source>
</evidence>
<name>A0A0M2SRE1_9BACI</name>
<proteinExistence type="predicted"/>
<dbReference type="AlphaFoldDB" id="A0A0M2SRE1"/>
<dbReference type="SUPFAM" id="SSF47644">
    <property type="entry name" value="Methionine synthase domain"/>
    <property type="match status" value="1"/>
</dbReference>
<dbReference type="CDD" id="cd02065">
    <property type="entry name" value="B12-binding_like"/>
    <property type="match status" value="1"/>
</dbReference>
<sequence>MHEHGAALAQLLLEGNQDEAWEYINEYRKKGKDSLYIYEHIITAGMGHIGSLWETNKISVADEHLATSTCDFLLARYQMEKKKEQNPSNSKKAMFLCVESEQHYLGIKMASQLFSEAGWTTRFHGPNLPLEYAKKTAVDWQPDVICLSFSILYHAEHLNPYIAELEKLPNRPIVMIGGRLLSHYEFSRYGSKKTIFMKNLEDVRDWIKRHPPGVKSSVSY</sequence>
<dbReference type="Pfam" id="PF02310">
    <property type="entry name" value="B12-binding"/>
    <property type="match status" value="1"/>
</dbReference>
<dbReference type="InterPro" id="IPR003759">
    <property type="entry name" value="Cbl-bd_cap"/>
</dbReference>
<feature type="domain" description="B12-binding" evidence="1">
    <location>
        <begin position="90"/>
        <end position="217"/>
    </location>
</feature>
<dbReference type="OrthoDB" id="5756833at2"/>
<dbReference type="PATRIC" id="fig|1408103.3.peg.3489"/>
<comment type="caution">
    <text evidence="2">The sequence shown here is derived from an EMBL/GenBank/DDBJ whole genome shotgun (WGS) entry which is preliminary data.</text>
</comment>
<evidence type="ECO:0000259" key="1">
    <source>
        <dbReference type="PROSITE" id="PS51332"/>
    </source>
</evidence>
<dbReference type="Gene3D" id="1.10.1240.10">
    <property type="entry name" value="Methionine synthase domain"/>
    <property type="match status" value="1"/>
</dbReference>
<dbReference type="Gene3D" id="3.40.50.280">
    <property type="entry name" value="Cobalamin-binding domain"/>
    <property type="match status" value="1"/>
</dbReference>
<accession>A0A0M2SRE1</accession>
<dbReference type="SUPFAM" id="SSF52242">
    <property type="entry name" value="Cobalamin (vitamin B12)-binding domain"/>
    <property type="match status" value="1"/>
</dbReference>
<dbReference type="Pfam" id="PF02607">
    <property type="entry name" value="B12-binding_2"/>
    <property type="match status" value="1"/>
</dbReference>
<dbReference type="InterPro" id="IPR006158">
    <property type="entry name" value="Cobalamin-bd"/>
</dbReference>
<protein>
    <submittedName>
        <fullName evidence="2">Cobalamin-binding protein</fullName>
    </submittedName>
</protein>
<keyword evidence="3" id="KW-1185">Reference proteome</keyword>
<dbReference type="EMBL" id="LAYY01000017">
    <property type="protein sequence ID" value="KKK37154.1"/>
    <property type="molecule type" value="Genomic_DNA"/>
</dbReference>
<reference evidence="2 3" key="1">
    <citation type="submission" date="2015-04" db="EMBL/GenBank/DDBJ databases">
        <title>Taxonomic description and genome sequence of Bacillus campisalis sp. nov., a novel member of the genus Bacillus isolated from solar saltern.</title>
        <authorList>
            <person name="Mathan Kumar R."/>
            <person name="Kaur G."/>
            <person name="Kumar A."/>
            <person name="Singh N.K."/>
            <person name="Kaur N."/>
            <person name="Kumar N."/>
            <person name="Mayilraj S."/>
        </authorList>
    </citation>
    <scope>NUCLEOTIDE SEQUENCE [LARGE SCALE GENOMIC DNA]</scope>
    <source>
        <strain evidence="2 3">SA2-6</strain>
    </source>
</reference>